<dbReference type="Pfam" id="PF12174">
    <property type="entry name" value="RST"/>
    <property type="match status" value="1"/>
</dbReference>
<dbReference type="Gene3D" id="3.90.228.10">
    <property type="match status" value="1"/>
</dbReference>
<dbReference type="InterPro" id="IPR022003">
    <property type="entry name" value="RST"/>
</dbReference>
<dbReference type="Proteomes" id="UP000188354">
    <property type="component" value="Chromosome LG14"/>
</dbReference>
<dbReference type="OMA" id="KMNTHIL"/>
<proteinExistence type="predicted"/>
<organism evidence="4 5">
    <name type="scientific">Lupinus angustifolius</name>
    <name type="common">Narrow-leaved blue lupine</name>
    <dbReference type="NCBI Taxonomy" id="3871"/>
    <lineage>
        <taxon>Eukaryota</taxon>
        <taxon>Viridiplantae</taxon>
        <taxon>Streptophyta</taxon>
        <taxon>Embryophyta</taxon>
        <taxon>Tracheophyta</taxon>
        <taxon>Spermatophyta</taxon>
        <taxon>Magnoliopsida</taxon>
        <taxon>eudicotyledons</taxon>
        <taxon>Gunneridae</taxon>
        <taxon>Pentapetalae</taxon>
        <taxon>rosids</taxon>
        <taxon>fabids</taxon>
        <taxon>Fabales</taxon>
        <taxon>Fabaceae</taxon>
        <taxon>Papilionoideae</taxon>
        <taxon>50 kb inversion clade</taxon>
        <taxon>genistoids sensu lato</taxon>
        <taxon>core genistoids</taxon>
        <taxon>Genisteae</taxon>
        <taxon>Lupinus</taxon>
    </lineage>
</organism>
<reference evidence="4 5" key="1">
    <citation type="journal article" date="2017" name="Plant Biotechnol. J.">
        <title>A comprehensive draft genome sequence for lupin (Lupinus angustifolius), an emerging health food: insights into plant-microbe interactions and legume evolution.</title>
        <authorList>
            <person name="Hane J.K."/>
            <person name="Ming Y."/>
            <person name="Kamphuis L.G."/>
            <person name="Nelson M.N."/>
            <person name="Garg G."/>
            <person name="Atkins C.A."/>
            <person name="Bayer P.E."/>
            <person name="Bravo A."/>
            <person name="Bringans S."/>
            <person name="Cannon S."/>
            <person name="Edwards D."/>
            <person name="Foley R."/>
            <person name="Gao L.L."/>
            <person name="Harrison M.J."/>
            <person name="Huang W."/>
            <person name="Hurgobin B."/>
            <person name="Li S."/>
            <person name="Liu C.W."/>
            <person name="McGrath A."/>
            <person name="Morahan G."/>
            <person name="Murray J."/>
            <person name="Weller J."/>
            <person name="Jian J."/>
            <person name="Singh K.B."/>
        </authorList>
    </citation>
    <scope>NUCLEOTIDE SEQUENCE [LARGE SCALE GENOMIC DNA]</scope>
    <source>
        <strain evidence="5">cv. Tanjil</strain>
        <tissue evidence="4">Whole plant</tissue>
    </source>
</reference>
<comment type="subcellular location">
    <subcellularLocation>
        <location evidence="1">Nucleus</location>
    </subcellularLocation>
</comment>
<dbReference type="PROSITE" id="PS51879">
    <property type="entry name" value="RST"/>
    <property type="match status" value="1"/>
</dbReference>
<sequence>MFVRLMEHDMVHDLIKKSFLRGLEGDFVKAKTEVVAILRSVCSSVMLQARVRSFQIYAQAVTKLRDGDVNMKYVWYGTRGEDEIEDIVSHSFGLAHAYGHQVCLSPDHSPLQSVKNSVADKNGLPKYIIWSSQMNTHVLPAYVISSRVSSFTGVEKSEEPLRPSSPWMPFPTLISVLSKEKKISRHELINKVRQIAGDKLLIAAIKSHRGKV</sequence>
<dbReference type="EMBL" id="CM007374">
    <property type="protein sequence ID" value="OIV98229.1"/>
    <property type="molecule type" value="Genomic_DNA"/>
</dbReference>
<name>A0A1J7GD13_LUPAN</name>
<accession>A0A1J7GD13</accession>
<dbReference type="PANTHER" id="PTHR32263">
    <property type="entry name" value="INACTIVE POLY [ADP-RIBOSE] POLYMERASE SRO4-RELATED"/>
    <property type="match status" value="1"/>
</dbReference>
<feature type="domain" description="RST" evidence="3">
    <location>
        <begin position="161"/>
        <end position="212"/>
    </location>
</feature>
<dbReference type="PANTHER" id="PTHR32263:SF12">
    <property type="entry name" value="INACTIVE POLY [ADP-RIBOSE] POLYMERASE SRO4-RELATED"/>
    <property type="match status" value="1"/>
</dbReference>
<evidence type="ECO:0000313" key="4">
    <source>
        <dbReference type="EMBL" id="OIV98229.1"/>
    </source>
</evidence>
<dbReference type="GO" id="GO:0005634">
    <property type="term" value="C:nucleus"/>
    <property type="evidence" value="ECO:0007669"/>
    <property type="project" value="UniProtKB-SubCell"/>
</dbReference>
<dbReference type="Gramene" id="OIV98229">
    <property type="protein sequence ID" value="OIV98229"/>
    <property type="gene ID" value="TanjilG_09881"/>
</dbReference>
<dbReference type="InterPro" id="IPR044964">
    <property type="entry name" value="RCD1/SRO1-5"/>
</dbReference>
<evidence type="ECO:0000256" key="2">
    <source>
        <dbReference type="ARBA" id="ARBA00023242"/>
    </source>
</evidence>
<dbReference type="STRING" id="3871.A0A1J7GD13"/>
<evidence type="ECO:0000313" key="5">
    <source>
        <dbReference type="Proteomes" id="UP000188354"/>
    </source>
</evidence>
<keyword evidence="2" id="KW-0539">Nucleus</keyword>
<keyword evidence="5" id="KW-1185">Reference proteome</keyword>
<dbReference type="AlphaFoldDB" id="A0A1J7GD13"/>
<protein>
    <recommendedName>
        <fullName evidence="3">RST domain-containing protein</fullName>
    </recommendedName>
</protein>
<evidence type="ECO:0000259" key="3">
    <source>
        <dbReference type="PROSITE" id="PS51879"/>
    </source>
</evidence>
<gene>
    <name evidence="4" type="ORF">TanjilG_09881</name>
</gene>
<evidence type="ECO:0000256" key="1">
    <source>
        <dbReference type="ARBA" id="ARBA00004123"/>
    </source>
</evidence>